<protein>
    <recommendedName>
        <fullName evidence="4">Pyrroline-5-carboxylate reductase</fullName>
        <shortName evidence="4">P5C reductase</shortName>
        <shortName evidence="4">P5CR</shortName>
        <ecNumber evidence="4">1.5.1.2</ecNumber>
    </recommendedName>
    <alternativeName>
        <fullName evidence="4">PCA reductase</fullName>
    </alternativeName>
</protein>
<feature type="binding site" evidence="5">
    <location>
        <begin position="74"/>
        <end position="77"/>
    </location>
    <ligand>
        <name>NADP(+)</name>
        <dbReference type="ChEBI" id="CHEBI:58349"/>
    </ligand>
</feature>
<evidence type="ECO:0000256" key="5">
    <source>
        <dbReference type="PIRSR" id="PIRSR000193-1"/>
    </source>
</evidence>
<dbReference type="GO" id="GO:0005737">
    <property type="term" value="C:cytoplasm"/>
    <property type="evidence" value="ECO:0007669"/>
    <property type="project" value="UniProtKB-SubCell"/>
</dbReference>
<dbReference type="HAMAP" id="MF_01925">
    <property type="entry name" value="P5C_reductase"/>
    <property type="match status" value="1"/>
</dbReference>
<keyword evidence="2 4" id="KW-0521">NADP</keyword>
<dbReference type="UniPathway" id="UPA00098">
    <property type="reaction ID" value="UER00361"/>
</dbReference>
<reference evidence="8 9" key="1">
    <citation type="submission" date="2018-11" db="EMBL/GenBank/DDBJ databases">
        <title>The draft genome sequence of Amphritea opalescens ANRC-JH13T.</title>
        <authorList>
            <person name="Fang Z."/>
            <person name="Zhang Y."/>
            <person name="Han X."/>
        </authorList>
    </citation>
    <scope>NUCLEOTIDE SEQUENCE [LARGE SCALE GENOMIC DNA]</scope>
    <source>
        <strain evidence="8 9">ANRC-JH13</strain>
    </source>
</reference>
<dbReference type="EMBL" id="RQXW01000001">
    <property type="protein sequence ID" value="RTE67494.1"/>
    <property type="molecule type" value="Genomic_DNA"/>
</dbReference>
<keyword evidence="4" id="KW-0641">Proline biosynthesis</keyword>
<comment type="caution">
    <text evidence="8">The sequence shown here is derived from an EMBL/GenBank/DDBJ whole genome shotgun (WGS) entry which is preliminary data.</text>
</comment>
<feature type="binding site" evidence="5">
    <location>
        <position position="61"/>
    </location>
    <ligand>
        <name>NADPH</name>
        <dbReference type="ChEBI" id="CHEBI:57783"/>
    </ligand>
</feature>
<feature type="binding site" evidence="5">
    <location>
        <begin position="10"/>
        <end position="15"/>
    </location>
    <ligand>
        <name>NADP(+)</name>
        <dbReference type="ChEBI" id="CHEBI:58349"/>
    </ligand>
</feature>
<organism evidence="8 9">
    <name type="scientific">Amphritea opalescens</name>
    <dbReference type="NCBI Taxonomy" id="2490544"/>
    <lineage>
        <taxon>Bacteria</taxon>
        <taxon>Pseudomonadati</taxon>
        <taxon>Pseudomonadota</taxon>
        <taxon>Gammaproteobacteria</taxon>
        <taxon>Oceanospirillales</taxon>
        <taxon>Oceanospirillaceae</taxon>
        <taxon>Amphritea</taxon>
    </lineage>
</organism>
<dbReference type="Pfam" id="PF14748">
    <property type="entry name" value="P5CR_dimer"/>
    <property type="match status" value="1"/>
</dbReference>
<dbReference type="PANTHER" id="PTHR11645">
    <property type="entry name" value="PYRROLINE-5-CARBOXYLATE REDUCTASE"/>
    <property type="match status" value="1"/>
</dbReference>
<dbReference type="Gene3D" id="1.10.3730.10">
    <property type="entry name" value="ProC C-terminal domain-like"/>
    <property type="match status" value="1"/>
</dbReference>
<dbReference type="EC" id="1.5.1.2" evidence="4"/>
<dbReference type="GO" id="GO:0055129">
    <property type="term" value="P:L-proline biosynthetic process"/>
    <property type="evidence" value="ECO:0007669"/>
    <property type="project" value="UniProtKB-UniRule"/>
</dbReference>
<evidence type="ECO:0000256" key="4">
    <source>
        <dbReference type="HAMAP-Rule" id="MF_01925"/>
    </source>
</evidence>
<comment type="similarity">
    <text evidence="1 4">Belongs to the pyrroline-5-carboxylate reductase family.</text>
</comment>
<proteinExistence type="inferred from homology"/>
<evidence type="ECO:0000313" key="8">
    <source>
        <dbReference type="EMBL" id="RTE67494.1"/>
    </source>
</evidence>
<evidence type="ECO:0000259" key="7">
    <source>
        <dbReference type="Pfam" id="PF14748"/>
    </source>
</evidence>
<name>A0A430KVV3_9GAMM</name>
<evidence type="ECO:0000313" key="9">
    <source>
        <dbReference type="Proteomes" id="UP000283087"/>
    </source>
</evidence>
<feature type="domain" description="Pyrroline-5-carboxylate reductase dimerisation" evidence="7">
    <location>
        <begin position="163"/>
        <end position="266"/>
    </location>
</feature>
<comment type="subcellular location">
    <subcellularLocation>
        <location evidence="4">Cytoplasm</location>
    </subcellularLocation>
</comment>
<dbReference type="PIRSF" id="PIRSF000193">
    <property type="entry name" value="Pyrrol-5-carb_rd"/>
    <property type="match status" value="1"/>
</dbReference>
<dbReference type="Gene3D" id="3.40.50.720">
    <property type="entry name" value="NAD(P)-binding Rossmann-like Domain"/>
    <property type="match status" value="1"/>
</dbReference>
<gene>
    <name evidence="4" type="primary">proC</name>
    <name evidence="8" type="ORF">EH243_00675</name>
</gene>
<evidence type="ECO:0000256" key="1">
    <source>
        <dbReference type="ARBA" id="ARBA00005525"/>
    </source>
</evidence>
<comment type="catalytic activity">
    <reaction evidence="4">
        <text>L-proline + NADP(+) = (S)-1-pyrroline-5-carboxylate + NADPH + 2 H(+)</text>
        <dbReference type="Rhea" id="RHEA:14109"/>
        <dbReference type="ChEBI" id="CHEBI:15378"/>
        <dbReference type="ChEBI" id="CHEBI:17388"/>
        <dbReference type="ChEBI" id="CHEBI:57783"/>
        <dbReference type="ChEBI" id="CHEBI:58349"/>
        <dbReference type="ChEBI" id="CHEBI:60039"/>
        <dbReference type="EC" id="1.5.1.2"/>
    </reaction>
</comment>
<keyword evidence="3 4" id="KW-0560">Oxidoreductase</keyword>
<comment type="function">
    <text evidence="4">Catalyzes the reduction of 1-pyrroline-5-carboxylate (PCA) to L-proline.</text>
</comment>
<dbReference type="SUPFAM" id="SSF48179">
    <property type="entry name" value="6-phosphogluconate dehydrogenase C-terminal domain-like"/>
    <property type="match status" value="1"/>
</dbReference>
<keyword evidence="4" id="KW-0028">Amino-acid biosynthesis</keyword>
<dbReference type="Proteomes" id="UP000283087">
    <property type="component" value="Unassembled WGS sequence"/>
</dbReference>
<evidence type="ECO:0000256" key="3">
    <source>
        <dbReference type="ARBA" id="ARBA00023002"/>
    </source>
</evidence>
<dbReference type="GO" id="GO:0004735">
    <property type="term" value="F:pyrroline-5-carboxylate reductase activity"/>
    <property type="evidence" value="ECO:0007669"/>
    <property type="project" value="UniProtKB-UniRule"/>
</dbReference>
<dbReference type="SUPFAM" id="SSF51735">
    <property type="entry name" value="NAD(P)-binding Rossmann-fold domains"/>
    <property type="match status" value="1"/>
</dbReference>
<dbReference type="InterPro" id="IPR000304">
    <property type="entry name" value="Pyrroline-COOH_reductase"/>
</dbReference>
<dbReference type="AlphaFoldDB" id="A0A430KVV3"/>
<evidence type="ECO:0000256" key="2">
    <source>
        <dbReference type="ARBA" id="ARBA00022857"/>
    </source>
</evidence>
<keyword evidence="4" id="KW-0963">Cytoplasm</keyword>
<sequence>MSSEFCLGIIGAGQLGRSIAHGLLSSQLIAPENLWISSRSLRPDNALSVGDSQKVHRTIRNQDLIEHCDMVIIAVPPHLSAALAINTQDTDCLVVSVMAGVTVAQLLSLSGSRRVIRAMSNPAAEKGLAYTPWFASPEVTVDDRALARRVFEAIGQTDEVFDEQQIDQFTGLIGPVPGFVAYYADCMVQYAVNNGIEPPIAERAIRQLFHASGVLLADSEASPKAHVEEMINYDGTTAAGLRSMQASPLSASIDEGLQAAFDKSLEIG</sequence>
<evidence type="ECO:0000259" key="6">
    <source>
        <dbReference type="Pfam" id="PF03807"/>
    </source>
</evidence>
<dbReference type="OrthoDB" id="8418678at2"/>
<accession>A0A430KVV3</accession>
<dbReference type="InterPro" id="IPR008927">
    <property type="entry name" value="6-PGluconate_DH-like_C_sf"/>
</dbReference>
<comment type="pathway">
    <text evidence="4">Amino-acid biosynthesis; L-proline biosynthesis; L-proline from L-glutamate 5-semialdehyde: step 1/1.</text>
</comment>
<keyword evidence="9" id="KW-1185">Reference proteome</keyword>
<dbReference type="InterPro" id="IPR036291">
    <property type="entry name" value="NAD(P)-bd_dom_sf"/>
</dbReference>
<dbReference type="InterPro" id="IPR029036">
    <property type="entry name" value="P5CR_dimer"/>
</dbReference>
<dbReference type="InterPro" id="IPR028939">
    <property type="entry name" value="P5C_Rdtase_cat_N"/>
</dbReference>
<feature type="binding site" evidence="5">
    <location>
        <position position="38"/>
    </location>
    <ligand>
        <name>NADP(+)</name>
        <dbReference type="ChEBI" id="CHEBI:58349"/>
    </ligand>
</feature>
<dbReference type="RefSeq" id="WP_126156705.1">
    <property type="nucleotide sequence ID" value="NZ_RQXW01000001.1"/>
</dbReference>
<feature type="domain" description="Pyrroline-5-carboxylate reductase catalytic N-terminal" evidence="6">
    <location>
        <begin position="7"/>
        <end position="100"/>
    </location>
</feature>
<dbReference type="Pfam" id="PF03807">
    <property type="entry name" value="F420_oxidored"/>
    <property type="match status" value="1"/>
</dbReference>
<comment type="catalytic activity">
    <reaction evidence="4">
        <text>L-proline + NAD(+) = (S)-1-pyrroline-5-carboxylate + NADH + 2 H(+)</text>
        <dbReference type="Rhea" id="RHEA:14105"/>
        <dbReference type="ChEBI" id="CHEBI:15378"/>
        <dbReference type="ChEBI" id="CHEBI:17388"/>
        <dbReference type="ChEBI" id="CHEBI:57540"/>
        <dbReference type="ChEBI" id="CHEBI:57945"/>
        <dbReference type="ChEBI" id="CHEBI:60039"/>
        <dbReference type="EC" id="1.5.1.2"/>
    </reaction>
</comment>
<dbReference type="PANTHER" id="PTHR11645:SF0">
    <property type="entry name" value="PYRROLINE-5-CARBOXYLATE REDUCTASE 3"/>
    <property type="match status" value="1"/>
</dbReference>